<evidence type="ECO:0000256" key="1">
    <source>
        <dbReference type="ARBA" id="ARBA00008791"/>
    </source>
</evidence>
<dbReference type="Proteomes" id="UP000011693">
    <property type="component" value="Unassembled WGS sequence"/>
</dbReference>
<feature type="domain" description="UspA" evidence="2">
    <location>
        <begin position="1"/>
        <end position="141"/>
    </location>
</feature>
<dbReference type="OrthoDB" id="105697at2157"/>
<dbReference type="RefSeq" id="WP_006165465.1">
    <property type="nucleotide sequence ID" value="NZ_AOIN01000008.1"/>
</dbReference>
<dbReference type="CDD" id="cd00293">
    <property type="entry name" value="USP-like"/>
    <property type="match status" value="1"/>
</dbReference>
<name>M0B739_9EURY</name>
<comment type="caution">
    <text evidence="3">The sequence shown here is derived from an EMBL/GenBank/DDBJ whole genome shotgun (WGS) entry which is preliminary data.</text>
</comment>
<organism evidence="3 4">
    <name type="scientific">Natrialba chahannaoensis JCM 10990</name>
    <dbReference type="NCBI Taxonomy" id="1227492"/>
    <lineage>
        <taxon>Archaea</taxon>
        <taxon>Methanobacteriati</taxon>
        <taxon>Methanobacteriota</taxon>
        <taxon>Stenosarchaea group</taxon>
        <taxon>Halobacteria</taxon>
        <taxon>Halobacteriales</taxon>
        <taxon>Natrialbaceae</taxon>
        <taxon>Natrialba</taxon>
    </lineage>
</organism>
<dbReference type="AlphaFoldDB" id="M0B739"/>
<evidence type="ECO:0000259" key="2">
    <source>
        <dbReference type="Pfam" id="PF00582"/>
    </source>
</evidence>
<dbReference type="PANTHER" id="PTHR46268:SF24">
    <property type="entry name" value="UNIVERSAL STRESS PROTEIN"/>
    <property type="match status" value="1"/>
</dbReference>
<evidence type="ECO:0000313" key="4">
    <source>
        <dbReference type="Proteomes" id="UP000011693"/>
    </source>
</evidence>
<dbReference type="InterPro" id="IPR006016">
    <property type="entry name" value="UspA"/>
</dbReference>
<proteinExistence type="inferred from homology"/>
<dbReference type="PRINTS" id="PR01438">
    <property type="entry name" value="UNVRSLSTRESS"/>
</dbReference>
<dbReference type="PANTHER" id="PTHR46268">
    <property type="entry name" value="STRESS RESPONSE PROTEIN NHAX"/>
    <property type="match status" value="1"/>
</dbReference>
<gene>
    <name evidence="3" type="ORF">C482_00905</name>
</gene>
<dbReference type="InterPro" id="IPR014729">
    <property type="entry name" value="Rossmann-like_a/b/a_fold"/>
</dbReference>
<dbReference type="STRING" id="1227492.C482_00905"/>
<dbReference type="Pfam" id="PF00582">
    <property type="entry name" value="Usp"/>
    <property type="match status" value="1"/>
</dbReference>
<comment type="similarity">
    <text evidence="1">Belongs to the universal stress protein A family.</text>
</comment>
<dbReference type="PATRIC" id="fig|1227492.4.peg.167"/>
<accession>M0B739</accession>
<dbReference type="InterPro" id="IPR006015">
    <property type="entry name" value="Universal_stress_UspA"/>
</dbReference>
<keyword evidence="4" id="KW-1185">Reference proteome</keyword>
<dbReference type="EMBL" id="AOIN01000008">
    <property type="protein sequence ID" value="ELZ06337.1"/>
    <property type="molecule type" value="Genomic_DNA"/>
</dbReference>
<protein>
    <submittedName>
        <fullName evidence="3">UspA domain-containing protein</fullName>
    </submittedName>
</protein>
<dbReference type="SUPFAM" id="SSF52402">
    <property type="entry name" value="Adenine nucleotide alpha hydrolases-like"/>
    <property type="match status" value="1"/>
</dbReference>
<evidence type="ECO:0000313" key="3">
    <source>
        <dbReference type="EMBL" id="ELZ06337.1"/>
    </source>
</evidence>
<reference evidence="3 4" key="1">
    <citation type="journal article" date="2014" name="PLoS Genet.">
        <title>Phylogenetically driven sequencing of extremely halophilic archaea reveals strategies for static and dynamic osmo-response.</title>
        <authorList>
            <person name="Becker E.A."/>
            <person name="Seitzer P.M."/>
            <person name="Tritt A."/>
            <person name="Larsen D."/>
            <person name="Krusor M."/>
            <person name="Yao A.I."/>
            <person name="Wu D."/>
            <person name="Madern D."/>
            <person name="Eisen J.A."/>
            <person name="Darling A.E."/>
            <person name="Facciotti M.T."/>
        </authorList>
    </citation>
    <scope>NUCLEOTIDE SEQUENCE [LARGE SCALE GENOMIC DNA]</scope>
    <source>
        <strain evidence="3 4">JCM 10990</strain>
    </source>
</reference>
<sequence length="148" mass="16317">MTEHILVPVDGSRPATAALEYAHERFPEDRLTVLYVVDPMADYSRERSYPGYTSDDEFKTEHEKGEAVLETARERLPDDATVEIALEAGKPPRVIVEYADDHDVDAIVIGSHGRAGAVRYLLGSVAEQVVRRAAVPVTIVRGSPEDES</sequence>
<dbReference type="Gene3D" id="3.40.50.620">
    <property type="entry name" value="HUPs"/>
    <property type="match status" value="1"/>
</dbReference>